<sequence length="123" mass="13395">MKALLIVAHGSRRQASNQEVFNLAQSISTRSDHDFDVVEAAFLEIADILIPDGIEQCAKAGATEIIVMPYFLNSGKHVTQDIPEVITAIKSQYPDITIHVTKHLGASPVMADLVLQTATTLLR</sequence>
<dbReference type="AlphaFoldDB" id="A0A0A0BFA8"/>
<comment type="caution">
    <text evidence="3">The sequence shown here is derived from an EMBL/GenBank/DDBJ whole genome shotgun (WGS) entry which is preliminary data.</text>
</comment>
<dbReference type="STRING" id="392484.LP43_2232"/>
<dbReference type="GO" id="GO:0046872">
    <property type="term" value="F:metal ion binding"/>
    <property type="evidence" value="ECO:0007669"/>
    <property type="project" value="UniProtKB-KW"/>
</dbReference>
<dbReference type="InterPro" id="IPR002762">
    <property type="entry name" value="CbiX-like"/>
</dbReference>
<evidence type="ECO:0000313" key="3">
    <source>
        <dbReference type="EMBL" id="KGM06357.1"/>
    </source>
</evidence>
<gene>
    <name evidence="3" type="ORF">LP43_2232</name>
</gene>
<dbReference type="GO" id="GO:0016852">
    <property type="term" value="F:sirohydrochlorin cobaltochelatase activity"/>
    <property type="evidence" value="ECO:0007669"/>
    <property type="project" value="UniProtKB-EC"/>
</dbReference>
<evidence type="ECO:0000256" key="1">
    <source>
        <dbReference type="ARBA" id="ARBA00022723"/>
    </source>
</evidence>
<dbReference type="EMBL" id="JRQD01000005">
    <property type="protein sequence ID" value="KGM06357.1"/>
    <property type="molecule type" value="Genomic_DNA"/>
</dbReference>
<evidence type="ECO:0000313" key="4">
    <source>
        <dbReference type="Proteomes" id="UP000029999"/>
    </source>
</evidence>
<dbReference type="InterPro" id="IPR050963">
    <property type="entry name" value="Sirohydro_Cobaltochel/CbiX"/>
</dbReference>
<dbReference type="RefSeq" id="WP_036315210.1">
    <property type="nucleotide sequence ID" value="NZ_JRQD01000005.1"/>
</dbReference>
<dbReference type="EC" id="4.99.1.3" evidence="3"/>
<proteinExistence type="predicted"/>
<dbReference type="CDD" id="cd03416">
    <property type="entry name" value="CbiX_SirB_N"/>
    <property type="match status" value="1"/>
</dbReference>
<dbReference type="Proteomes" id="UP000029999">
    <property type="component" value="Unassembled WGS sequence"/>
</dbReference>
<accession>A0A0A0BFA8</accession>
<dbReference type="Gene3D" id="3.40.50.1400">
    <property type="match status" value="1"/>
</dbReference>
<organism evidence="3 4">
    <name type="scientific">Methylophaga thiooxydans</name>
    <dbReference type="NCBI Taxonomy" id="392484"/>
    <lineage>
        <taxon>Bacteria</taxon>
        <taxon>Pseudomonadati</taxon>
        <taxon>Pseudomonadota</taxon>
        <taxon>Gammaproteobacteria</taxon>
        <taxon>Thiotrichales</taxon>
        <taxon>Piscirickettsiaceae</taxon>
        <taxon>Methylophaga</taxon>
    </lineage>
</organism>
<protein>
    <submittedName>
        <fullName evidence="3">Sirohydrochlorin cobaltochelatase</fullName>
        <ecNumber evidence="3">4.99.1.3</ecNumber>
    </submittedName>
</protein>
<dbReference type="SUPFAM" id="SSF53800">
    <property type="entry name" value="Chelatase"/>
    <property type="match status" value="1"/>
</dbReference>
<dbReference type="PANTHER" id="PTHR33542">
    <property type="entry name" value="SIROHYDROCHLORIN FERROCHELATASE, CHLOROPLASTIC"/>
    <property type="match status" value="1"/>
</dbReference>
<name>A0A0A0BFA8_9GAMM</name>
<dbReference type="PANTHER" id="PTHR33542:SF3">
    <property type="entry name" value="SIROHYDROCHLORIN FERROCHELATASE, CHLOROPLASTIC"/>
    <property type="match status" value="1"/>
</dbReference>
<evidence type="ECO:0000256" key="2">
    <source>
        <dbReference type="ARBA" id="ARBA00023239"/>
    </source>
</evidence>
<dbReference type="Pfam" id="PF01903">
    <property type="entry name" value="CbiX"/>
    <property type="match status" value="1"/>
</dbReference>
<keyword evidence="1" id="KW-0479">Metal-binding</keyword>
<reference evidence="3 4" key="1">
    <citation type="submission" date="2014-09" db="EMBL/GenBank/DDBJ databases">
        <authorList>
            <person name="Grob C."/>
            <person name="Taubert M."/>
            <person name="Howat A.M."/>
            <person name="Burns O.J."/>
            <person name="Dixon J.L."/>
            <person name="Chen Y."/>
            <person name="Murrell J.C."/>
        </authorList>
    </citation>
    <scope>NUCLEOTIDE SEQUENCE [LARGE SCALE GENOMIC DNA]</scope>
    <source>
        <strain evidence="3">L4</strain>
    </source>
</reference>
<keyword evidence="2 3" id="KW-0456">Lyase</keyword>